<organism evidence="10 11">
    <name type="scientific">Eucalyptus globulus</name>
    <name type="common">Tasmanian blue gum</name>
    <dbReference type="NCBI Taxonomy" id="34317"/>
    <lineage>
        <taxon>Eukaryota</taxon>
        <taxon>Viridiplantae</taxon>
        <taxon>Streptophyta</taxon>
        <taxon>Embryophyta</taxon>
        <taxon>Tracheophyta</taxon>
        <taxon>Spermatophyta</taxon>
        <taxon>Magnoliopsida</taxon>
        <taxon>eudicotyledons</taxon>
        <taxon>Gunneridae</taxon>
        <taxon>Pentapetalae</taxon>
        <taxon>rosids</taxon>
        <taxon>malvids</taxon>
        <taxon>Myrtales</taxon>
        <taxon>Myrtaceae</taxon>
        <taxon>Myrtoideae</taxon>
        <taxon>Eucalypteae</taxon>
        <taxon>Eucalyptus</taxon>
    </lineage>
</organism>
<dbReference type="GO" id="GO:0040008">
    <property type="term" value="P:regulation of growth"/>
    <property type="evidence" value="ECO:0007669"/>
    <property type="project" value="UniProtKB-ARBA"/>
</dbReference>
<evidence type="ECO:0000256" key="6">
    <source>
        <dbReference type="ARBA" id="ARBA00023157"/>
    </source>
</evidence>
<comment type="function">
    <text evidence="7">Cell signaling peptide that may regulate plant stress, growth, and development. Mediates a rapid alkalinization of extracellular space by mediating a transient increase in the cytoplasmic Ca(2+) concentration leading to a calcium-dependent signaling events through a cell surface receptor and a concomitant activation of some intracellular mitogen-activated protein kinases.</text>
</comment>
<comment type="subcellular location">
    <subcellularLocation>
        <location evidence="1">Secreted</location>
    </subcellularLocation>
</comment>
<comment type="caution">
    <text evidence="10">The sequence shown here is derived from an EMBL/GenBank/DDBJ whole genome shotgun (WGS) entry which is preliminary data.</text>
</comment>
<evidence type="ECO:0000313" key="10">
    <source>
        <dbReference type="EMBL" id="KAL3739123.1"/>
    </source>
</evidence>
<dbReference type="PANTHER" id="PTHR34270:SF5">
    <property type="entry name" value="PROTEIN RALF-LIKE 10-RELATED"/>
    <property type="match status" value="1"/>
</dbReference>
<keyword evidence="11" id="KW-1185">Reference proteome</keyword>
<feature type="signal peptide" evidence="9">
    <location>
        <begin position="1"/>
        <end position="22"/>
    </location>
</feature>
<dbReference type="Pfam" id="PF05498">
    <property type="entry name" value="RALF"/>
    <property type="match status" value="1"/>
</dbReference>
<feature type="chain" id="PRO_5044798624" description="Rapid ALkalinization Factor" evidence="9">
    <location>
        <begin position="23"/>
        <end position="71"/>
    </location>
</feature>
<evidence type="ECO:0000256" key="3">
    <source>
        <dbReference type="ARBA" id="ARBA00022525"/>
    </source>
</evidence>
<evidence type="ECO:0000256" key="9">
    <source>
        <dbReference type="SAM" id="SignalP"/>
    </source>
</evidence>
<dbReference type="GO" id="GO:0005179">
    <property type="term" value="F:hormone activity"/>
    <property type="evidence" value="ECO:0007669"/>
    <property type="project" value="UniProtKB-KW"/>
</dbReference>
<comment type="similarity">
    <text evidence="2">Belongs to the plant rapid alkalinization factor (RALF) family.</text>
</comment>
<protein>
    <recommendedName>
        <fullName evidence="12">Rapid ALkalinization Factor</fullName>
    </recommendedName>
</protein>
<evidence type="ECO:0000256" key="1">
    <source>
        <dbReference type="ARBA" id="ARBA00004613"/>
    </source>
</evidence>
<feature type="region of interest" description="Disordered" evidence="8">
    <location>
        <begin position="36"/>
        <end position="57"/>
    </location>
</feature>
<dbReference type="InterPro" id="IPR008801">
    <property type="entry name" value="RALF"/>
</dbReference>
<dbReference type="EMBL" id="JBJKBG010000005">
    <property type="protein sequence ID" value="KAL3739123.1"/>
    <property type="molecule type" value="Genomic_DNA"/>
</dbReference>
<dbReference type="PANTHER" id="PTHR34270">
    <property type="entry name" value="PROTEIN RALF-LIKE 15-RELATED"/>
    <property type="match status" value="1"/>
</dbReference>
<evidence type="ECO:0000256" key="4">
    <source>
        <dbReference type="ARBA" id="ARBA00022702"/>
    </source>
</evidence>
<keyword evidence="3" id="KW-0964">Secreted</keyword>
<evidence type="ECO:0000256" key="2">
    <source>
        <dbReference type="ARBA" id="ARBA00009178"/>
    </source>
</evidence>
<proteinExistence type="inferred from homology"/>
<dbReference type="AlphaFoldDB" id="A0ABD3KHK3"/>
<evidence type="ECO:0000313" key="11">
    <source>
        <dbReference type="Proteomes" id="UP001634007"/>
    </source>
</evidence>
<keyword evidence="6" id="KW-1015">Disulfide bond</keyword>
<name>A0ABD3KHK3_EUCGL</name>
<gene>
    <name evidence="10" type="ORF">ACJRO7_020511</name>
</gene>
<sequence>MRPWILCLAIIGMVVIHHGAVATPISAEVLDPCKGPNPPPGCHANPHAPPTPANEHNRGCTKFNQCRGGSP</sequence>
<evidence type="ECO:0008006" key="12">
    <source>
        <dbReference type="Google" id="ProtNLM"/>
    </source>
</evidence>
<evidence type="ECO:0000256" key="8">
    <source>
        <dbReference type="SAM" id="MobiDB-lite"/>
    </source>
</evidence>
<keyword evidence="5 9" id="KW-0732">Signal</keyword>
<accession>A0ABD3KHK3</accession>
<dbReference type="Proteomes" id="UP001634007">
    <property type="component" value="Unassembled WGS sequence"/>
</dbReference>
<keyword evidence="4" id="KW-0372">Hormone</keyword>
<evidence type="ECO:0000256" key="5">
    <source>
        <dbReference type="ARBA" id="ARBA00022729"/>
    </source>
</evidence>
<dbReference type="GO" id="GO:0005576">
    <property type="term" value="C:extracellular region"/>
    <property type="evidence" value="ECO:0007669"/>
    <property type="project" value="UniProtKB-SubCell"/>
</dbReference>
<feature type="compositionally biased region" description="Pro residues" evidence="8">
    <location>
        <begin position="36"/>
        <end position="52"/>
    </location>
</feature>
<reference evidence="10 11" key="1">
    <citation type="submission" date="2024-11" db="EMBL/GenBank/DDBJ databases">
        <title>Chromosome-level genome assembly of Eucalyptus globulus Labill. provides insights into its genome evolution.</title>
        <authorList>
            <person name="Li X."/>
        </authorList>
    </citation>
    <scope>NUCLEOTIDE SEQUENCE [LARGE SCALE GENOMIC DNA]</scope>
    <source>
        <strain evidence="10">CL2024</strain>
        <tissue evidence="10">Fresh tender leaves</tissue>
    </source>
</reference>
<evidence type="ECO:0000256" key="7">
    <source>
        <dbReference type="ARBA" id="ARBA00037228"/>
    </source>
</evidence>